<sequence length="325" mass="35484" precursor="true">MNRILFAIALLLASPAVADTVTLTGSDDGAGRIMVDGQVVDYTGSKLTIKSVAGSERSFPASRVVKIDTKWPDGWHDALTAIDAQKYREAVDLLAKAARTDNRPWVRRLAMQHLMHCYAATGDYMTAGRLLVELARSDIATPALAEAPLAWYADDSIPAAATNEWLDNTEVPIAQLLGASYALATAERGRAEQAIDKLLKSPDPSIAWLAEMQSWRPQIVTAKADDVARWETRVRQAPESLQAGGWLVLGDARRQLKQYDPAALAYLRASMLAKPQPQLAAHSLWRASEVLRLAGQVEEATKLARQVVDEYPQTAPAREAQGVLH</sequence>
<keyword evidence="1" id="KW-0732">Signal</keyword>
<dbReference type="Gene3D" id="1.25.40.10">
    <property type="entry name" value="Tetratricopeptide repeat domain"/>
    <property type="match status" value="1"/>
</dbReference>
<reference evidence="2 3" key="1">
    <citation type="submission" date="2019-02" db="EMBL/GenBank/DDBJ databases">
        <title>Deep-cultivation of Planctomycetes and their phenomic and genomic characterization uncovers novel biology.</title>
        <authorList>
            <person name="Wiegand S."/>
            <person name="Jogler M."/>
            <person name="Boedeker C."/>
            <person name="Pinto D."/>
            <person name="Vollmers J."/>
            <person name="Rivas-Marin E."/>
            <person name="Kohn T."/>
            <person name="Peeters S.H."/>
            <person name="Heuer A."/>
            <person name="Rast P."/>
            <person name="Oberbeckmann S."/>
            <person name="Bunk B."/>
            <person name="Jeske O."/>
            <person name="Meyerdierks A."/>
            <person name="Storesund J.E."/>
            <person name="Kallscheuer N."/>
            <person name="Luecker S."/>
            <person name="Lage O.M."/>
            <person name="Pohl T."/>
            <person name="Merkel B.J."/>
            <person name="Hornburger P."/>
            <person name="Mueller R.-W."/>
            <person name="Bruemmer F."/>
            <person name="Labrenz M."/>
            <person name="Spormann A.M."/>
            <person name="Op den Camp H."/>
            <person name="Overmann J."/>
            <person name="Amann R."/>
            <person name="Jetten M.S.M."/>
            <person name="Mascher T."/>
            <person name="Medema M.H."/>
            <person name="Devos D.P."/>
            <person name="Kaster A.-K."/>
            <person name="Ovreas L."/>
            <person name="Rohde M."/>
            <person name="Galperin M.Y."/>
            <person name="Jogler C."/>
        </authorList>
    </citation>
    <scope>NUCLEOTIDE SEQUENCE [LARGE SCALE GENOMIC DNA]</scope>
    <source>
        <strain evidence="2 3">Pan181</strain>
    </source>
</reference>
<evidence type="ECO:0000313" key="2">
    <source>
        <dbReference type="EMBL" id="QDU54541.1"/>
    </source>
</evidence>
<gene>
    <name evidence="2" type="ORF">Pan181_07240</name>
</gene>
<protein>
    <recommendedName>
        <fullName evidence="4">Tetratricopeptide repeat protein</fullName>
    </recommendedName>
</protein>
<dbReference type="EMBL" id="CP036278">
    <property type="protein sequence ID" value="QDU54541.1"/>
    <property type="molecule type" value="Genomic_DNA"/>
</dbReference>
<dbReference type="RefSeq" id="WP_145245509.1">
    <property type="nucleotide sequence ID" value="NZ_CP036278.1"/>
</dbReference>
<accession>A0A518AIH9</accession>
<dbReference type="Proteomes" id="UP000315750">
    <property type="component" value="Chromosome"/>
</dbReference>
<dbReference type="KEGG" id="amuc:Pan181_07240"/>
<feature type="chain" id="PRO_5021851756" description="Tetratricopeptide repeat protein" evidence="1">
    <location>
        <begin position="19"/>
        <end position="325"/>
    </location>
</feature>
<organism evidence="2 3">
    <name type="scientific">Aeoliella mucimassa</name>
    <dbReference type="NCBI Taxonomy" id="2527972"/>
    <lineage>
        <taxon>Bacteria</taxon>
        <taxon>Pseudomonadati</taxon>
        <taxon>Planctomycetota</taxon>
        <taxon>Planctomycetia</taxon>
        <taxon>Pirellulales</taxon>
        <taxon>Lacipirellulaceae</taxon>
        <taxon>Aeoliella</taxon>
    </lineage>
</organism>
<evidence type="ECO:0000313" key="3">
    <source>
        <dbReference type="Proteomes" id="UP000315750"/>
    </source>
</evidence>
<evidence type="ECO:0008006" key="4">
    <source>
        <dbReference type="Google" id="ProtNLM"/>
    </source>
</evidence>
<dbReference type="AlphaFoldDB" id="A0A518AIH9"/>
<dbReference type="OrthoDB" id="241280at2"/>
<feature type="signal peptide" evidence="1">
    <location>
        <begin position="1"/>
        <end position="18"/>
    </location>
</feature>
<keyword evidence="3" id="KW-1185">Reference proteome</keyword>
<dbReference type="InterPro" id="IPR011990">
    <property type="entry name" value="TPR-like_helical_dom_sf"/>
</dbReference>
<evidence type="ECO:0000256" key="1">
    <source>
        <dbReference type="SAM" id="SignalP"/>
    </source>
</evidence>
<proteinExistence type="predicted"/>
<name>A0A518AIH9_9BACT</name>
<dbReference type="SUPFAM" id="SSF48452">
    <property type="entry name" value="TPR-like"/>
    <property type="match status" value="1"/>
</dbReference>